<reference evidence="17" key="1">
    <citation type="submission" date="2016-04" db="EMBL/GenBank/DDBJ databases">
        <title>Mitochondria of Scolytid beetles.</title>
        <authorList>
            <person name="Miller K."/>
            <person name="Linard B."/>
            <person name="Vogler A.P."/>
        </authorList>
    </citation>
    <scope>NUCLEOTIDE SEQUENCE</scope>
</reference>
<evidence type="ECO:0000256" key="1">
    <source>
        <dbReference type="ARBA" id="ARBA00004225"/>
    </source>
</evidence>
<keyword evidence="12 17" id="KW-0496">Mitochondrion</keyword>
<evidence type="ECO:0000256" key="5">
    <source>
        <dbReference type="ARBA" id="ARBA00022448"/>
    </source>
</evidence>
<keyword evidence="8" id="KW-1278">Translocase</keyword>
<evidence type="ECO:0000256" key="3">
    <source>
        <dbReference type="ARBA" id="ARBA00012944"/>
    </source>
</evidence>
<accession>A0A343A5C8</accession>
<gene>
    <name evidence="17" type="primary">nad6</name>
</gene>
<comment type="catalytic activity">
    <reaction evidence="15">
        <text>a ubiquinone + NADH + 5 H(+)(in) = a ubiquinol + NAD(+) + 4 H(+)(out)</text>
        <dbReference type="Rhea" id="RHEA:29091"/>
        <dbReference type="Rhea" id="RHEA-COMP:9565"/>
        <dbReference type="Rhea" id="RHEA-COMP:9566"/>
        <dbReference type="ChEBI" id="CHEBI:15378"/>
        <dbReference type="ChEBI" id="CHEBI:16389"/>
        <dbReference type="ChEBI" id="CHEBI:17976"/>
        <dbReference type="ChEBI" id="CHEBI:57540"/>
        <dbReference type="ChEBI" id="CHEBI:57945"/>
        <dbReference type="EC" id="7.1.1.2"/>
    </reaction>
</comment>
<comment type="similarity">
    <text evidence="2">Belongs to the complex I subunit 6 family.</text>
</comment>
<dbReference type="EMBL" id="KX035200">
    <property type="protein sequence ID" value="AOY39756.1"/>
    <property type="molecule type" value="Genomic_DNA"/>
</dbReference>
<evidence type="ECO:0000256" key="16">
    <source>
        <dbReference type="SAM" id="Phobius"/>
    </source>
</evidence>
<evidence type="ECO:0000256" key="11">
    <source>
        <dbReference type="ARBA" id="ARBA00023027"/>
    </source>
</evidence>
<sequence>MYIFTMNWLLTTLFLFMKHPLTLGFILLMQTILMSIYSGLLNYNFWFSYILFLVMISGLMIMFIYMTSIASNEKFNMPKTSMLLNLTIIIIMMTMTSLFTDKFYTFLNSTSMFNQSINFLTPMISPLTKFMNFPHLNMLIFLMNYLLLTLIVIVKITSLNKSSLRQK</sequence>
<evidence type="ECO:0000256" key="15">
    <source>
        <dbReference type="ARBA" id="ARBA00049551"/>
    </source>
</evidence>
<proteinExistence type="inferred from homology"/>
<dbReference type="PANTHER" id="PTHR11435:SF1">
    <property type="entry name" value="NADH-UBIQUINONE OXIDOREDUCTASE CHAIN 6"/>
    <property type="match status" value="1"/>
</dbReference>
<comment type="subcellular location">
    <subcellularLocation>
        <location evidence="1">Mitochondrion membrane</location>
        <topology evidence="1">Multi-pass membrane protein</topology>
    </subcellularLocation>
</comment>
<dbReference type="GO" id="GO:0031966">
    <property type="term" value="C:mitochondrial membrane"/>
    <property type="evidence" value="ECO:0007669"/>
    <property type="project" value="UniProtKB-SubCell"/>
</dbReference>
<evidence type="ECO:0000256" key="8">
    <source>
        <dbReference type="ARBA" id="ARBA00022967"/>
    </source>
</evidence>
<protein>
    <recommendedName>
        <fullName evidence="4">NADH-ubiquinone oxidoreductase chain 6</fullName>
        <ecNumber evidence="3">7.1.1.2</ecNumber>
    </recommendedName>
    <alternativeName>
        <fullName evidence="14">NADH dehydrogenase subunit 6</fullName>
    </alternativeName>
</protein>
<evidence type="ECO:0000256" key="6">
    <source>
        <dbReference type="ARBA" id="ARBA00022660"/>
    </source>
</evidence>
<keyword evidence="11" id="KW-0520">NAD</keyword>
<keyword evidence="9" id="KW-0249">Electron transport</keyword>
<dbReference type="InterPro" id="IPR050269">
    <property type="entry name" value="ComplexI_Subunit6"/>
</dbReference>
<evidence type="ECO:0000256" key="12">
    <source>
        <dbReference type="ARBA" id="ARBA00023128"/>
    </source>
</evidence>
<evidence type="ECO:0000256" key="2">
    <source>
        <dbReference type="ARBA" id="ARBA00005698"/>
    </source>
</evidence>
<geneLocation type="mitochondrion" evidence="17"/>
<feature type="transmembrane region" description="Helical" evidence="16">
    <location>
        <begin position="46"/>
        <end position="70"/>
    </location>
</feature>
<feature type="transmembrane region" description="Helical" evidence="16">
    <location>
        <begin position="21"/>
        <end position="40"/>
    </location>
</feature>
<evidence type="ECO:0000256" key="10">
    <source>
        <dbReference type="ARBA" id="ARBA00022989"/>
    </source>
</evidence>
<evidence type="ECO:0000256" key="14">
    <source>
        <dbReference type="ARBA" id="ARBA00031019"/>
    </source>
</evidence>
<keyword evidence="7 16" id="KW-0812">Transmembrane</keyword>
<evidence type="ECO:0000313" key="17">
    <source>
        <dbReference type="EMBL" id="AOY39756.1"/>
    </source>
</evidence>
<keyword evidence="5" id="KW-0813">Transport</keyword>
<dbReference type="PANTHER" id="PTHR11435">
    <property type="entry name" value="NADH UBIQUINONE OXIDOREDUCTASE SUBUNIT ND6"/>
    <property type="match status" value="1"/>
</dbReference>
<organism evidence="17">
    <name type="scientific">Hylastes opacus</name>
    <dbReference type="NCBI Taxonomy" id="1002010"/>
    <lineage>
        <taxon>Eukaryota</taxon>
        <taxon>Metazoa</taxon>
        <taxon>Ecdysozoa</taxon>
        <taxon>Arthropoda</taxon>
        <taxon>Hexapoda</taxon>
        <taxon>Insecta</taxon>
        <taxon>Pterygota</taxon>
        <taxon>Neoptera</taxon>
        <taxon>Endopterygota</taxon>
        <taxon>Coleoptera</taxon>
        <taxon>Polyphaga</taxon>
        <taxon>Cucujiformia</taxon>
        <taxon>Curculionidae</taxon>
        <taxon>Scolytinae</taxon>
        <taxon>Hylastes</taxon>
    </lineage>
</organism>
<feature type="transmembrane region" description="Helical" evidence="16">
    <location>
        <begin position="136"/>
        <end position="157"/>
    </location>
</feature>
<feature type="transmembrane region" description="Helical" evidence="16">
    <location>
        <begin position="82"/>
        <end position="100"/>
    </location>
</feature>
<dbReference type="AlphaFoldDB" id="A0A343A5C8"/>
<evidence type="ECO:0000256" key="9">
    <source>
        <dbReference type="ARBA" id="ARBA00022982"/>
    </source>
</evidence>
<keyword evidence="6" id="KW-0679">Respiratory chain</keyword>
<keyword evidence="10 16" id="KW-1133">Transmembrane helix</keyword>
<evidence type="ECO:0000256" key="7">
    <source>
        <dbReference type="ARBA" id="ARBA00022692"/>
    </source>
</evidence>
<evidence type="ECO:0000256" key="13">
    <source>
        <dbReference type="ARBA" id="ARBA00023136"/>
    </source>
</evidence>
<dbReference type="EC" id="7.1.1.2" evidence="3"/>
<dbReference type="GO" id="GO:0008137">
    <property type="term" value="F:NADH dehydrogenase (ubiquinone) activity"/>
    <property type="evidence" value="ECO:0007669"/>
    <property type="project" value="UniProtKB-EC"/>
</dbReference>
<keyword evidence="13 16" id="KW-0472">Membrane</keyword>
<evidence type="ECO:0000256" key="4">
    <source>
        <dbReference type="ARBA" id="ARBA00021095"/>
    </source>
</evidence>
<name>A0A343A5C8_9CUCU</name>